<evidence type="ECO:0000259" key="3">
    <source>
        <dbReference type="Pfam" id="PF00725"/>
    </source>
</evidence>
<protein>
    <submittedName>
        <fullName evidence="5">3-hydroxyacyl-CoA dehydrogenase</fullName>
    </submittedName>
</protein>
<dbReference type="EMBL" id="JACHOT010000017">
    <property type="protein sequence ID" value="MBB4653474.1"/>
    <property type="molecule type" value="Genomic_DNA"/>
</dbReference>
<dbReference type="InterPro" id="IPR008927">
    <property type="entry name" value="6-PGluconate_DH-like_C_sf"/>
</dbReference>
<dbReference type="Pfam" id="PF00725">
    <property type="entry name" value="3HCDH"/>
    <property type="match status" value="1"/>
</dbReference>
<dbReference type="Gene3D" id="1.10.1040.10">
    <property type="entry name" value="N-(1-d-carboxylethyl)-l-norvaline Dehydrogenase, domain 2"/>
    <property type="match status" value="1"/>
</dbReference>
<evidence type="ECO:0000256" key="1">
    <source>
        <dbReference type="ARBA" id="ARBA00009463"/>
    </source>
</evidence>
<reference evidence="5 6" key="1">
    <citation type="submission" date="2020-08" db="EMBL/GenBank/DDBJ databases">
        <title>Genomic Encyclopedia of Type Strains, Phase IV (KMG-IV): sequencing the most valuable type-strain genomes for metagenomic binning, comparative biology and taxonomic classification.</title>
        <authorList>
            <person name="Goeker M."/>
        </authorList>
    </citation>
    <scope>NUCLEOTIDE SEQUENCE [LARGE SCALE GENOMIC DNA]</scope>
    <source>
        <strain evidence="5 6">DSM 7050</strain>
    </source>
</reference>
<name>A0ABR6LB68_9HYPH</name>
<dbReference type="InterPro" id="IPR006176">
    <property type="entry name" value="3-OHacyl-CoA_DH_NAD-bd"/>
</dbReference>
<dbReference type="PANTHER" id="PTHR48075:SF1">
    <property type="entry name" value="LAMBDA-CRYSTALLIN HOMOLOG"/>
    <property type="match status" value="1"/>
</dbReference>
<accession>A0ABR6LB68</accession>
<organism evidence="5 6">
    <name type="scientific">Aminobacter niigataensis</name>
    <dbReference type="NCBI Taxonomy" id="83265"/>
    <lineage>
        <taxon>Bacteria</taxon>
        <taxon>Pseudomonadati</taxon>
        <taxon>Pseudomonadota</taxon>
        <taxon>Alphaproteobacteria</taxon>
        <taxon>Hyphomicrobiales</taxon>
        <taxon>Phyllobacteriaceae</taxon>
        <taxon>Aminobacter</taxon>
    </lineage>
</organism>
<dbReference type="Gene3D" id="3.40.50.720">
    <property type="entry name" value="NAD(P)-binding Rossmann-like Domain"/>
    <property type="match status" value="1"/>
</dbReference>
<comment type="similarity">
    <text evidence="1">Belongs to the 3-hydroxyacyl-CoA dehydrogenase family.</text>
</comment>
<dbReference type="Proteomes" id="UP000539538">
    <property type="component" value="Unassembled WGS sequence"/>
</dbReference>
<evidence type="ECO:0000313" key="6">
    <source>
        <dbReference type="Proteomes" id="UP000539538"/>
    </source>
</evidence>
<comment type="caution">
    <text evidence="5">The sequence shown here is derived from an EMBL/GenBank/DDBJ whole genome shotgun (WGS) entry which is preliminary data.</text>
</comment>
<keyword evidence="2" id="KW-0560">Oxidoreductase</keyword>
<dbReference type="PROSITE" id="PS00067">
    <property type="entry name" value="3HCDH"/>
    <property type="match status" value="1"/>
</dbReference>
<dbReference type="SUPFAM" id="SSF51735">
    <property type="entry name" value="NAD(P)-binding Rossmann-fold domains"/>
    <property type="match status" value="1"/>
</dbReference>
<feature type="domain" description="3-hydroxyacyl-CoA dehydrogenase NAD binding" evidence="4">
    <location>
        <begin position="22"/>
        <end position="147"/>
    </location>
</feature>
<evidence type="ECO:0000313" key="5">
    <source>
        <dbReference type="EMBL" id="MBB4653474.1"/>
    </source>
</evidence>
<keyword evidence="6" id="KW-1185">Reference proteome</keyword>
<dbReference type="InterPro" id="IPR006180">
    <property type="entry name" value="3-OHacyl-CoA_DH_CS"/>
</dbReference>
<gene>
    <name evidence="5" type="ORF">GGQ99_005265</name>
</gene>
<dbReference type="InterPro" id="IPR013328">
    <property type="entry name" value="6PGD_dom2"/>
</dbReference>
<sequence length="280" mass="30131">MNLFDSDRRSLEAAAGAIGKIIEEDGLSEVSGVVRLSASLEDAVDGVCLVQECGPEAADKKRELFAKIDAVASSDVILASSTSTIMPSAFASGLPGRHRCLVAHPVNPPHLIPVVELCGGEWTDFEVISRAGEFYRDVGQVPVVVRREVQGFVLNRLQAALLAEALRLVGDGVISAHDLDRTVSDGLGLRWSFMGPLATIELNAPGGIGDYLQRYGGIFREITAAPPPSSVWDAGNVERVVESWGLPPTPDMIAAKSEWRDRRLQALGDHKKQQDPTTNR</sequence>
<evidence type="ECO:0000259" key="4">
    <source>
        <dbReference type="Pfam" id="PF02737"/>
    </source>
</evidence>
<evidence type="ECO:0000256" key="2">
    <source>
        <dbReference type="ARBA" id="ARBA00023002"/>
    </source>
</evidence>
<dbReference type="InterPro" id="IPR006108">
    <property type="entry name" value="3HC_DH_C"/>
</dbReference>
<dbReference type="Pfam" id="PF02737">
    <property type="entry name" value="3HCDH_N"/>
    <property type="match status" value="1"/>
</dbReference>
<dbReference type="SUPFAM" id="SSF48179">
    <property type="entry name" value="6-phosphogluconate dehydrogenase C-terminal domain-like"/>
    <property type="match status" value="1"/>
</dbReference>
<proteinExistence type="inferred from homology"/>
<dbReference type="InterPro" id="IPR036291">
    <property type="entry name" value="NAD(P)-bd_dom_sf"/>
</dbReference>
<feature type="domain" description="3-hydroxyacyl-CoA dehydrogenase C-terminal" evidence="3">
    <location>
        <begin position="151"/>
        <end position="217"/>
    </location>
</feature>
<dbReference type="PANTHER" id="PTHR48075">
    <property type="entry name" value="3-HYDROXYACYL-COA DEHYDROGENASE FAMILY PROTEIN"/>
    <property type="match status" value="1"/>
</dbReference>